<organism evidence="1 2">
    <name type="scientific">Taenia crassiceps</name>
    <dbReference type="NCBI Taxonomy" id="6207"/>
    <lineage>
        <taxon>Eukaryota</taxon>
        <taxon>Metazoa</taxon>
        <taxon>Spiralia</taxon>
        <taxon>Lophotrochozoa</taxon>
        <taxon>Platyhelminthes</taxon>
        <taxon>Cestoda</taxon>
        <taxon>Eucestoda</taxon>
        <taxon>Cyclophyllidea</taxon>
        <taxon>Taeniidae</taxon>
        <taxon>Taenia</taxon>
    </lineage>
</organism>
<accession>A0ABR4QEL4</accession>
<keyword evidence="2" id="KW-1185">Reference proteome</keyword>
<name>A0ABR4QEL4_9CEST</name>
<comment type="caution">
    <text evidence="1">The sequence shown here is derived from an EMBL/GenBank/DDBJ whole genome shotgun (WGS) entry which is preliminary data.</text>
</comment>
<dbReference type="EMBL" id="JAKROA010000004">
    <property type="protein sequence ID" value="KAL5107977.1"/>
    <property type="molecule type" value="Genomic_DNA"/>
</dbReference>
<sequence>MIFAPNQLGLLSHQAKLSIYGKDLNALWTTLLSMIGSATTSGEPVYQEDAKKFVDIERFCGARSNYK</sequence>
<protein>
    <submittedName>
        <fullName evidence="1">Uncharacterized protein</fullName>
    </submittedName>
</protein>
<proteinExistence type="predicted"/>
<dbReference type="Proteomes" id="UP001651158">
    <property type="component" value="Unassembled WGS sequence"/>
</dbReference>
<reference evidence="1 2" key="1">
    <citation type="journal article" date="2022" name="Front. Cell. Infect. Microbiol.">
        <title>The Genomes of Two Strains of Taenia crassiceps the Animal Model for the Study of Human Cysticercosis.</title>
        <authorList>
            <person name="Bobes R.J."/>
            <person name="Estrada K."/>
            <person name="Rios-Valencia D.G."/>
            <person name="Calderon-Gallegos A."/>
            <person name="de la Torre P."/>
            <person name="Carrero J.C."/>
            <person name="Sanchez-Flores A."/>
            <person name="Laclette J.P."/>
        </authorList>
    </citation>
    <scope>NUCLEOTIDE SEQUENCE [LARGE SCALE GENOMIC DNA]</scope>
    <source>
        <strain evidence="1">WFUcys</strain>
    </source>
</reference>
<gene>
    <name evidence="1" type="ORF">TcWFU_007392</name>
</gene>
<evidence type="ECO:0000313" key="2">
    <source>
        <dbReference type="Proteomes" id="UP001651158"/>
    </source>
</evidence>
<evidence type="ECO:0000313" key="1">
    <source>
        <dbReference type="EMBL" id="KAL5107977.1"/>
    </source>
</evidence>